<evidence type="ECO:0000313" key="2">
    <source>
        <dbReference type="EMBL" id="MDT0498297.1"/>
    </source>
</evidence>
<dbReference type="RefSeq" id="WP_311365697.1">
    <property type="nucleotide sequence ID" value="NZ_JAVRIC010000019.1"/>
</dbReference>
<dbReference type="Gene3D" id="1.10.10.10">
    <property type="entry name" value="Winged helix-like DNA-binding domain superfamily/Winged helix DNA-binding domain"/>
    <property type="match status" value="1"/>
</dbReference>
<dbReference type="InterPro" id="IPR036388">
    <property type="entry name" value="WH-like_DNA-bd_sf"/>
</dbReference>
<dbReference type="InterPro" id="IPR014284">
    <property type="entry name" value="RNA_pol_sigma-70_dom"/>
</dbReference>
<keyword evidence="3" id="KW-1185">Reference proteome</keyword>
<organism evidence="2 3">
    <name type="scientific">Banduia mediterranea</name>
    <dbReference type="NCBI Taxonomy" id="3075609"/>
    <lineage>
        <taxon>Bacteria</taxon>
        <taxon>Pseudomonadati</taxon>
        <taxon>Pseudomonadota</taxon>
        <taxon>Gammaproteobacteria</taxon>
        <taxon>Nevskiales</taxon>
        <taxon>Algiphilaceae</taxon>
        <taxon>Banduia</taxon>
    </lineage>
</organism>
<sequence length="185" mass="20701">MIDCDIRNTETPVGSAVEQLVPLLYADLRRMARRERWRVGGGQTLQTTALVSEAYLKLRRSQGWDSHQHFLHAAAVAMRQILVDHARAQLAAKRGGDSIDLSLDDIGEAADNLCIESNEDLLAINDALEKLAELNPRLVQVVECRYFAGYSELETATALGITDRTVRRDWIKAKAWLQRELSTGT</sequence>
<dbReference type="EMBL" id="JAVRIC010000019">
    <property type="protein sequence ID" value="MDT0498297.1"/>
    <property type="molecule type" value="Genomic_DNA"/>
</dbReference>
<proteinExistence type="predicted"/>
<name>A0ABU2WMK5_9GAMM</name>
<gene>
    <name evidence="2" type="ORF">RM530_13115</name>
</gene>
<dbReference type="SUPFAM" id="SSF88659">
    <property type="entry name" value="Sigma3 and sigma4 domains of RNA polymerase sigma factors"/>
    <property type="match status" value="1"/>
</dbReference>
<dbReference type="NCBIfam" id="TIGR02937">
    <property type="entry name" value="sigma70-ECF"/>
    <property type="match status" value="1"/>
</dbReference>
<dbReference type="InterPro" id="IPR013324">
    <property type="entry name" value="RNA_pol_sigma_r3/r4-like"/>
</dbReference>
<dbReference type="InterPro" id="IPR053812">
    <property type="entry name" value="HTH_Sigma70_ECF-like"/>
</dbReference>
<protein>
    <submittedName>
        <fullName evidence="2">ECF-type sigma factor</fullName>
    </submittedName>
</protein>
<evidence type="ECO:0000259" key="1">
    <source>
        <dbReference type="Pfam" id="PF07638"/>
    </source>
</evidence>
<dbReference type="Proteomes" id="UP001254608">
    <property type="component" value="Unassembled WGS sequence"/>
</dbReference>
<comment type="caution">
    <text evidence="2">The sequence shown here is derived from an EMBL/GenBank/DDBJ whole genome shotgun (WGS) entry which is preliminary data.</text>
</comment>
<reference evidence="2 3" key="1">
    <citation type="submission" date="2023-09" db="EMBL/GenBank/DDBJ databases">
        <authorList>
            <person name="Rey-Velasco X."/>
        </authorList>
    </citation>
    <scope>NUCLEOTIDE SEQUENCE [LARGE SCALE GENOMIC DNA]</scope>
    <source>
        <strain evidence="2 3">W345</strain>
    </source>
</reference>
<feature type="domain" description="RNA polymerase sigma-70 ECF-like HTH" evidence="1">
    <location>
        <begin position="16"/>
        <end position="182"/>
    </location>
</feature>
<evidence type="ECO:0000313" key="3">
    <source>
        <dbReference type="Proteomes" id="UP001254608"/>
    </source>
</evidence>
<accession>A0ABU2WMK5</accession>
<dbReference type="NCBIfam" id="TIGR02999">
    <property type="entry name" value="Sig-70_X6"/>
    <property type="match status" value="1"/>
</dbReference>
<dbReference type="InterPro" id="IPR011517">
    <property type="entry name" value="RNA_pol_sigma70_ECF-like"/>
</dbReference>
<dbReference type="Pfam" id="PF07638">
    <property type="entry name" value="Sigma70_ECF"/>
    <property type="match status" value="1"/>
</dbReference>